<accession>A0A4Q7KLS0</accession>
<feature type="compositionally biased region" description="Basic and acidic residues" evidence="1">
    <location>
        <begin position="22"/>
        <end position="31"/>
    </location>
</feature>
<dbReference type="Proteomes" id="UP000294257">
    <property type="component" value="Unassembled WGS sequence"/>
</dbReference>
<keyword evidence="2" id="KW-0472">Membrane</keyword>
<dbReference type="AlphaFoldDB" id="A0A4Q7KLS0"/>
<protein>
    <submittedName>
        <fullName evidence="3">Uncharacterized protein</fullName>
    </submittedName>
</protein>
<evidence type="ECO:0000256" key="1">
    <source>
        <dbReference type="SAM" id="MobiDB-lite"/>
    </source>
</evidence>
<dbReference type="OrthoDB" id="3610689at2"/>
<keyword evidence="2" id="KW-0812">Transmembrane</keyword>
<proteinExistence type="predicted"/>
<gene>
    <name evidence="3" type="ORF">EV193_10530</name>
</gene>
<evidence type="ECO:0000313" key="4">
    <source>
        <dbReference type="Proteomes" id="UP000294257"/>
    </source>
</evidence>
<feature type="region of interest" description="Disordered" evidence="1">
    <location>
        <begin position="1"/>
        <end position="220"/>
    </location>
</feature>
<evidence type="ECO:0000256" key="2">
    <source>
        <dbReference type="SAM" id="Phobius"/>
    </source>
</evidence>
<feature type="compositionally biased region" description="Low complexity" evidence="1">
    <location>
        <begin position="33"/>
        <end position="46"/>
    </location>
</feature>
<keyword evidence="2" id="KW-1133">Transmembrane helix</keyword>
<name>A0A4Q7KLS0_9PSEU</name>
<dbReference type="EMBL" id="SGWQ01000005">
    <property type="protein sequence ID" value="RZS37475.1"/>
    <property type="molecule type" value="Genomic_DNA"/>
</dbReference>
<feature type="compositionally biased region" description="Basic and acidic residues" evidence="1">
    <location>
        <begin position="1"/>
        <end position="12"/>
    </location>
</feature>
<evidence type="ECO:0000313" key="3">
    <source>
        <dbReference type="EMBL" id="RZS37475.1"/>
    </source>
</evidence>
<organism evidence="3 4">
    <name type="scientific">Herbihabitans rhizosphaerae</name>
    <dbReference type="NCBI Taxonomy" id="1872711"/>
    <lineage>
        <taxon>Bacteria</taxon>
        <taxon>Bacillati</taxon>
        <taxon>Actinomycetota</taxon>
        <taxon>Actinomycetes</taxon>
        <taxon>Pseudonocardiales</taxon>
        <taxon>Pseudonocardiaceae</taxon>
        <taxon>Herbihabitans</taxon>
    </lineage>
</organism>
<comment type="caution">
    <text evidence="3">The sequence shown here is derived from an EMBL/GenBank/DDBJ whole genome shotgun (WGS) entry which is preliminary data.</text>
</comment>
<feature type="compositionally biased region" description="Basic and acidic residues" evidence="1">
    <location>
        <begin position="135"/>
        <end position="146"/>
    </location>
</feature>
<feature type="region of interest" description="Disordered" evidence="1">
    <location>
        <begin position="269"/>
        <end position="296"/>
    </location>
</feature>
<feature type="compositionally biased region" description="Pro residues" evidence="1">
    <location>
        <begin position="275"/>
        <end position="292"/>
    </location>
</feature>
<feature type="compositionally biased region" description="Basic and acidic residues" evidence="1">
    <location>
        <begin position="96"/>
        <end position="126"/>
    </location>
</feature>
<dbReference type="RefSeq" id="WP_130344977.1">
    <property type="nucleotide sequence ID" value="NZ_SGWQ01000005.1"/>
</dbReference>
<feature type="transmembrane region" description="Helical" evidence="2">
    <location>
        <begin position="240"/>
        <end position="261"/>
    </location>
</feature>
<keyword evidence="4" id="KW-1185">Reference proteome</keyword>
<reference evidence="3 4" key="1">
    <citation type="submission" date="2019-02" db="EMBL/GenBank/DDBJ databases">
        <title>Genomic Encyclopedia of Type Strains, Phase IV (KMG-IV): sequencing the most valuable type-strain genomes for metagenomic binning, comparative biology and taxonomic classification.</title>
        <authorList>
            <person name="Goeker M."/>
        </authorList>
    </citation>
    <scope>NUCLEOTIDE SEQUENCE [LARGE SCALE GENOMIC DNA]</scope>
    <source>
        <strain evidence="3 4">DSM 101727</strain>
    </source>
</reference>
<sequence length="454" mass="47900">MTWQEDIRRLDDELSEGVVSSEEYRRRRDEILASASGAGPATTSSPFMRKVEPTSAAPPEEPEEPAERTVASNMDSVEVTKAIKPAKPAQPPAVEPAERTEVVELAEPDEKPEKPEPVAAQKKDELEATQTVKPPAERQKNDETTETRIPAALAEFTPTSRAKHDPAADATQVINPDITAPHPTATWSSRLPEPTTRPDPGVLPARPAGPPAFPPPGPAVPIQGRDVFASSAKSSSKKPLLIGLVVLLVLALAGAGVWWFVLRDKPADQAQTQPQSPPPSTSSTAAPPPTSQAPPAARATLTGLTLAGQADPRSGDLTVAKARDSQLIVAPEATLLEQAGFAELSYKGANIDKYSLTVFAFHTQDGESAKRMLESLKSTSKQIGLTDADRGQLPQSVSVMKLANAQAALHRAFYVSGSSVIMVGTLQVPAGAPADLDTQAAQLVRAATETAPPS</sequence>
<feature type="compositionally biased region" description="Pro residues" evidence="1">
    <location>
        <begin position="207"/>
        <end position="219"/>
    </location>
</feature>